<dbReference type="SMART" id="SM00387">
    <property type="entry name" value="HATPase_c"/>
    <property type="match status" value="1"/>
</dbReference>
<keyword evidence="4" id="KW-0547">Nucleotide-binding</keyword>
<dbReference type="Gene3D" id="3.30.565.10">
    <property type="entry name" value="Histidine kinase-like ATPase, C-terminal domain"/>
    <property type="match status" value="1"/>
</dbReference>
<keyword evidence="7" id="KW-0902">Two-component regulatory system</keyword>
<dbReference type="PROSITE" id="PS50109">
    <property type="entry name" value="HIS_KIN"/>
    <property type="match status" value="1"/>
</dbReference>
<evidence type="ECO:0000256" key="7">
    <source>
        <dbReference type="ARBA" id="ARBA00023012"/>
    </source>
</evidence>
<dbReference type="InterPro" id="IPR003594">
    <property type="entry name" value="HATPase_dom"/>
</dbReference>
<evidence type="ECO:0000313" key="9">
    <source>
        <dbReference type="EMBL" id="TKI96843.1"/>
    </source>
</evidence>
<dbReference type="GO" id="GO:0005524">
    <property type="term" value="F:ATP binding"/>
    <property type="evidence" value="ECO:0007669"/>
    <property type="project" value="UniProtKB-KW"/>
</dbReference>
<dbReference type="PANTHER" id="PTHR43065:SF34">
    <property type="entry name" value="SPORULATION KINASE A"/>
    <property type="match status" value="1"/>
</dbReference>
<comment type="caution">
    <text evidence="9">The sequence shown here is derived from an EMBL/GenBank/DDBJ whole genome shotgun (WGS) entry which is preliminary data.</text>
</comment>
<keyword evidence="3" id="KW-0808">Transferase</keyword>
<protein>
    <recommendedName>
        <fullName evidence="2">histidine kinase</fullName>
        <ecNumber evidence="2">2.7.13.3</ecNumber>
    </recommendedName>
</protein>
<evidence type="ECO:0000256" key="6">
    <source>
        <dbReference type="ARBA" id="ARBA00022840"/>
    </source>
</evidence>
<feature type="domain" description="Histidine kinase" evidence="8">
    <location>
        <begin position="1"/>
        <end position="163"/>
    </location>
</feature>
<evidence type="ECO:0000313" key="10">
    <source>
        <dbReference type="Proteomes" id="UP000305222"/>
    </source>
</evidence>
<dbReference type="InterPro" id="IPR004358">
    <property type="entry name" value="Sig_transdc_His_kin-like_C"/>
</dbReference>
<keyword evidence="6" id="KW-0067">ATP-binding</keyword>
<evidence type="ECO:0000259" key="8">
    <source>
        <dbReference type="PROSITE" id="PS50109"/>
    </source>
</evidence>
<dbReference type="EC" id="2.7.13.3" evidence="2"/>
<dbReference type="PANTHER" id="PTHR43065">
    <property type="entry name" value="SENSOR HISTIDINE KINASE"/>
    <property type="match status" value="1"/>
</dbReference>
<sequence length="164" mass="18432">TNEFMTLAKPEALEIKTNDLNVLMKQVVMLLEPQATMNCIQIKTQFTSDTSFILCESSQLKQAFINILKNAIEATSMGGEILIQIEYAPDQNQVNIRFTDYGCGIEQERIPYLGEPFYSLKENGIGLGLMICYKIIEKHQGKIFIESKVGKGTTFNIDLPISTL</sequence>
<dbReference type="GO" id="GO:0000160">
    <property type="term" value="P:phosphorelay signal transduction system"/>
    <property type="evidence" value="ECO:0007669"/>
    <property type="project" value="UniProtKB-KW"/>
</dbReference>
<accession>A0A4V5TV91</accession>
<dbReference type="SUPFAM" id="SSF55874">
    <property type="entry name" value="ATPase domain of HSP90 chaperone/DNA topoisomerase II/histidine kinase"/>
    <property type="match status" value="1"/>
</dbReference>
<dbReference type="InterPro" id="IPR005467">
    <property type="entry name" value="His_kinase_dom"/>
</dbReference>
<evidence type="ECO:0000256" key="1">
    <source>
        <dbReference type="ARBA" id="ARBA00000085"/>
    </source>
</evidence>
<dbReference type="GO" id="GO:0004673">
    <property type="term" value="F:protein histidine kinase activity"/>
    <property type="evidence" value="ECO:0007669"/>
    <property type="project" value="UniProtKB-EC"/>
</dbReference>
<dbReference type="Pfam" id="PF02518">
    <property type="entry name" value="HATPase_c"/>
    <property type="match status" value="1"/>
</dbReference>
<dbReference type="AlphaFoldDB" id="A0A4V5TV91"/>
<dbReference type="EMBL" id="SZON01000299">
    <property type="protein sequence ID" value="TKI96843.1"/>
    <property type="molecule type" value="Genomic_DNA"/>
</dbReference>
<dbReference type="PRINTS" id="PR00344">
    <property type="entry name" value="BCTRLSENSOR"/>
</dbReference>
<reference evidence="9 10" key="1">
    <citation type="journal article" date="2019" name="Environ. Microbiol.">
        <title>An active ?-lactamase is a part of an orchestrated cell wall stress resistance network of Bacillus subtilis and related rhizosphere species.</title>
        <authorList>
            <person name="Bucher T."/>
            <person name="Keren-Paz A."/>
            <person name="Hausser J."/>
            <person name="Olender T."/>
            <person name="Cytryn E."/>
            <person name="Kolodkin-Gal I."/>
        </authorList>
    </citation>
    <scope>NUCLEOTIDE SEQUENCE [LARGE SCALE GENOMIC DNA]</scope>
    <source>
        <strain evidence="9 10">I5</strain>
    </source>
</reference>
<feature type="non-terminal residue" evidence="9">
    <location>
        <position position="1"/>
    </location>
</feature>
<evidence type="ECO:0000256" key="4">
    <source>
        <dbReference type="ARBA" id="ARBA00022741"/>
    </source>
</evidence>
<organism evidence="9 10">
    <name type="scientific">Bacillus wiedmannii</name>
    <dbReference type="NCBI Taxonomy" id="1890302"/>
    <lineage>
        <taxon>Bacteria</taxon>
        <taxon>Bacillati</taxon>
        <taxon>Bacillota</taxon>
        <taxon>Bacilli</taxon>
        <taxon>Bacillales</taxon>
        <taxon>Bacillaceae</taxon>
        <taxon>Bacillus</taxon>
        <taxon>Bacillus cereus group</taxon>
    </lineage>
</organism>
<dbReference type="Proteomes" id="UP000305222">
    <property type="component" value="Unassembled WGS sequence"/>
</dbReference>
<proteinExistence type="predicted"/>
<gene>
    <name evidence="9" type="ORF">FC699_09250</name>
</gene>
<keyword evidence="5" id="KW-0418">Kinase</keyword>
<evidence type="ECO:0000256" key="5">
    <source>
        <dbReference type="ARBA" id="ARBA00022777"/>
    </source>
</evidence>
<evidence type="ECO:0000256" key="3">
    <source>
        <dbReference type="ARBA" id="ARBA00022679"/>
    </source>
</evidence>
<evidence type="ECO:0000256" key="2">
    <source>
        <dbReference type="ARBA" id="ARBA00012438"/>
    </source>
</evidence>
<dbReference type="InterPro" id="IPR036890">
    <property type="entry name" value="HATPase_C_sf"/>
</dbReference>
<comment type="catalytic activity">
    <reaction evidence="1">
        <text>ATP + protein L-histidine = ADP + protein N-phospho-L-histidine.</text>
        <dbReference type="EC" id="2.7.13.3"/>
    </reaction>
</comment>
<name>A0A4V5TV91_9BACI</name>